<proteinExistence type="inferred from homology"/>
<dbReference type="InterPro" id="IPR009030">
    <property type="entry name" value="Growth_fac_rcpt_cys_sf"/>
</dbReference>
<evidence type="ECO:0000259" key="13">
    <source>
        <dbReference type="PROSITE" id="PS50259"/>
    </source>
</evidence>
<dbReference type="Gene3D" id="3.40.50.2300">
    <property type="match status" value="2"/>
</dbReference>
<comment type="function">
    <text evidence="11">G-protein coupled receptor for glutamate. Ligand binding causes a conformation change that triggers signaling via guanine nucleotide-binding proteins (G proteins) and modulates the activity of down-stream effectors.</text>
</comment>
<evidence type="ECO:0000256" key="12">
    <source>
        <dbReference type="SAM" id="Phobius"/>
    </source>
</evidence>
<name>A0A7R9LZD2_9ACAR</name>
<feature type="transmembrane region" description="Helical" evidence="12">
    <location>
        <begin position="584"/>
        <end position="605"/>
    </location>
</feature>
<dbReference type="PROSITE" id="PS00981">
    <property type="entry name" value="G_PROTEIN_RECEP_F3_3"/>
    <property type="match status" value="1"/>
</dbReference>
<keyword evidence="7 12" id="KW-0472">Membrane</keyword>
<feature type="transmembrane region" description="Helical" evidence="12">
    <location>
        <begin position="389"/>
        <end position="409"/>
    </location>
</feature>
<keyword evidence="8" id="KW-0675">Receptor</keyword>
<accession>A0A7R9LZD2</accession>
<dbReference type="Pfam" id="PF01094">
    <property type="entry name" value="ANF_receptor"/>
    <property type="match status" value="1"/>
</dbReference>
<gene>
    <name evidence="14" type="ORF">ONB1V03_LOCUS7962</name>
</gene>
<evidence type="ECO:0000313" key="14">
    <source>
        <dbReference type="EMBL" id="CAD7650736.1"/>
    </source>
</evidence>
<feature type="transmembrane region" description="Helical" evidence="12">
    <location>
        <begin position="350"/>
        <end position="377"/>
    </location>
</feature>
<evidence type="ECO:0000256" key="11">
    <source>
        <dbReference type="ARBA" id="ARBA00054813"/>
    </source>
</evidence>
<dbReference type="InterPro" id="IPR050726">
    <property type="entry name" value="mGluR"/>
</dbReference>
<dbReference type="PROSITE" id="PS50259">
    <property type="entry name" value="G_PROTEIN_RECEP_F3_4"/>
    <property type="match status" value="1"/>
</dbReference>
<dbReference type="PRINTS" id="PR00248">
    <property type="entry name" value="GPCRMGR"/>
</dbReference>
<dbReference type="Proteomes" id="UP000728032">
    <property type="component" value="Unassembled WGS sequence"/>
</dbReference>
<dbReference type="EMBL" id="CAJPVJ010004295">
    <property type="protein sequence ID" value="CAG2168473.1"/>
    <property type="molecule type" value="Genomic_DNA"/>
</dbReference>
<evidence type="ECO:0000313" key="15">
    <source>
        <dbReference type="Proteomes" id="UP000728032"/>
    </source>
</evidence>
<dbReference type="CDD" id="cd15045">
    <property type="entry name" value="7tmC_mGluRs"/>
    <property type="match status" value="1"/>
</dbReference>
<feature type="transmembrane region" description="Helical" evidence="12">
    <location>
        <begin position="463"/>
        <end position="484"/>
    </location>
</feature>
<evidence type="ECO:0000256" key="8">
    <source>
        <dbReference type="ARBA" id="ARBA00023170"/>
    </source>
</evidence>
<evidence type="ECO:0000256" key="10">
    <source>
        <dbReference type="ARBA" id="ARBA00023224"/>
    </source>
</evidence>
<evidence type="ECO:0000256" key="3">
    <source>
        <dbReference type="ARBA" id="ARBA00022475"/>
    </source>
</evidence>
<dbReference type="PANTHER" id="PTHR24060">
    <property type="entry name" value="METABOTROPIC GLUTAMATE RECEPTOR"/>
    <property type="match status" value="1"/>
</dbReference>
<feature type="transmembrane region" description="Helical" evidence="12">
    <location>
        <begin position="544"/>
        <end position="564"/>
    </location>
</feature>
<dbReference type="SUPFAM" id="SSF53822">
    <property type="entry name" value="Periplasmic binding protein-like I"/>
    <property type="match status" value="1"/>
</dbReference>
<keyword evidence="4 12" id="KW-0812">Transmembrane</keyword>
<dbReference type="GO" id="GO:0005886">
    <property type="term" value="C:plasma membrane"/>
    <property type="evidence" value="ECO:0007669"/>
    <property type="project" value="UniProtKB-SubCell"/>
</dbReference>
<feature type="domain" description="G-protein coupled receptors family 3 profile" evidence="13">
    <location>
        <begin position="351"/>
        <end position="618"/>
    </location>
</feature>
<dbReference type="InterPro" id="IPR028082">
    <property type="entry name" value="Peripla_BP_I"/>
</dbReference>
<keyword evidence="9" id="KW-0325">Glycoprotein</keyword>
<dbReference type="PRINTS" id="PR00593">
    <property type="entry name" value="MTABOTROPICR"/>
</dbReference>
<evidence type="ECO:0000256" key="1">
    <source>
        <dbReference type="ARBA" id="ARBA00004651"/>
    </source>
</evidence>
<evidence type="ECO:0000256" key="7">
    <source>
        <dbReference type="ARBA" id="ARBA00023136"/>
    </source>
</evidence>
<dbReference type="InterPro" id="IPR001828">
    <property type="entry name" value="ANF_lig-bd_rcpt"/>
</dbReference>
<feature type="transmembrane region" description="Helical" evidence="12">
    <location>
        <begin position="509"/>
        <end position="532"/>
    </location>
</feature>
<protein>
    <recommendedName>
        <fullName evidence="13">G-protein coupled receptors family 3 profile domain-containing protein</fullName>
    </recommendedName>
</protein>
<dbReference type="GO" id="GO:0004930">
    <property type="term" value="F:G protein-coupled receptor activity"/>
    <property type="evidence" value="ECO:0007669"/>
    <property type="project" value="UniProtKB-KW"/>
</dbReference>
<dbReference type="OrthoDB" id="9987222at2759"/>
<sequence>ERLSKDSGIGLDSAYDNIVKKLVVKQNARGVIVFGSDQEVAMLMKAVKRNNATGLFTWIGSDGWSARSLVFAGNELQVEGTLSVQPSASPVPGFDDYFLSLTPKTNWRNPWFIEYWEHYFKCKWPDSTVTPYNLNYESLCTGDERMSYENGYEPEGQLQFVSDAVLAFAYALRDMHNKLCPNGYRGVCPQMRDSDGSVLLNYLREVSFQGLDHNKSSSLDNHEFHFTDPDGDGPARYRIIHYKQLSEGQFDWIKVGEYKDGNLELNLSEVQFHLSDPIIPTSVCSQPCERGQVKAYLEGEKCCFHCLNCTRYQVLISETQCIDCPDGYLPDADKMNCEPIPEEYMRPDSIWSISALLFSWTGIFITLFVIFVFIKYNDTPVVRASGRELCFVLLAGILMCYGMTFILVQKPSDFLCGAQKAGIGFCFAVVYSAILTKTNRISRIFKAGKQSARRPSFISPKSQLLICGGLSIIQIFIVVVWLAFSPPKAIHFYPTREDNHLVCEASINAGYFVAFLYPIFLIVVCTVYAVLTRKIPEAFNESKYIGFTMYTTCIIWLAFVPIYFTSSQSNHIALNLTTMSVSISLSATVTLLCLFTPKVYIIILHPEKNVRQSMMPQNKYGTVRNNTQMTATATLATTSSIRVESATQSDEYEMSEKLNTRCTTSCGNGSATKVSVGTQTNCNGNGCLGSTNIELVINSWDKDIQL</sequence>
<evidence type="ECO:0000256" key="6">
    <source>
        <dbReference type="ARBA" id="ARBA00023040"/>
    </source>
</evidence>
<evidence type="ECO:0000256" key="5">
    <source>
        <dbReference type="ARBA" id="ARBA00022989"/>
    </source>
</evidence>
<dbReference type="InterPro" id="IPR000162">
    <property type="entry name" value="GPCR_3_mtglu_rcpt"/>
</dbReference>
<keyword evidence="3" id="KW-1003">Cell membrane</keyword>
<keyword evidence="5 12" id="KW-1133">Transmembrane helix</keyword>
<comment type="subcellular location">
    <subcellularLocation>
        <location evidence="1">Cell membrane</location>
        <topology evidence="1">Multi-pass membrane protein</topology>
    </subcellularLocation>
</comment>
<keyword evidence="10" id="KW-0807">Transducer</keyword>
<dbReference type="SUPFAM" id="SSF57184">
    <property type="entry name" value="Growth factor receptor domain"/>
    <property type="match status" value="1"/>
</dbReference>
<dbReference type="InterPro" id="IPR011500">
    <property type="entry name" value="GPCR_3_9-Cys_dom"/>
</dbReference>
<reference evidence="14" key="1">
    <citation type="submission" date="2020-11" db="EMBL/GenBank/DDBJ databases">
        <authorList>
            <person name="Tran Van P."/>
        </authorList>
    </citation>
    <scope>NUCLEOTIDE SEQUENCE</scope>
</reference>
<evidence type="ECO:0000256" key="2">
    <source>
        <dbReference type="ARBA" id="ARBA00007242"/>
    </source>
</evidence>
<dbReference type="InterPro" id="IPR017978">
    <property type="entry name" value="GPCR_3_C"/>
</dbReference>
<dbReference type="Pfam" id="PF00003">
    <property type="entry name" value="7tm_3"/>
    <property type="match status" value="1"/>
</dbReference>
<dbReference type="InterPro" id="IPR017979">
    <property type="entry name" value="GPCR_3_CS"/>
</dbReference>
<dbReference type="FunFam" id="2.10.50.30:FF:000001">
    <property type="entry name" value="metabotropic glutamate receptor 1"/>
    <property type="match status" value="1"/>
</dbReference>
<evidence type="ECO:0000256" key="4">
    <source>
        <dbReference type="ARBA" id="ARBA00022692"/>
    </source>
</evidence>
<dbReference type="EMBL" id="OC919120">
    <property type="protein sequence ID" value="CAD7650736.1"/>
    <property type="molecule type" value="Genomic_DNA"/>
</dbReference>
<feature type="non-terminal residue" evidence="14">
    <location>
        <position position="1"/>
    </location>
</feature>
<comment type="similarity">
    <text evidence="2">Belongs to the G-protein coupled receptor 3 family.</text>
</comment>
<dbReference type="Pfam" id="PF07562">
    <property type="entry name" value="NCD3G"/>
    <property type="match status" value="1"/>
</dbReference>
<dbReference type="InterPro" id="IPR038550">
    <property type="entry name" value="GPCR_3_9-Cys_sf"/>
</dbReference>
<organism evidence="14">
    <name type="scientific">Oppiella nova</name>
    <dbReference type="NCBI Taxonomy" id="334625"/>
    <lineage>
        <taxon>Eukaryota</taxon>
        <taxon>Metazoa</taxon>
        <taxon>Ecdysozoa</taxon>
        <taxon>Arthropoda</taxon>
        <taxon>Chelicerata</taxon>
        <taxon>Arachnida</taxon>
        <taxon>Acari</taxon>
        <taxon>Acariformes</taxon>
        <taxon>Sarcoptiformes</taxon>
        <taxon>Oribatida</taxon>
        <taxon>Brachypylina</taxon>
        <taxon>Oppioidea</taxon>
        <taxon>Oppiidae</taxon>
        <taxon>Oppiella</taxon>
    </lineage>
</organism>
<keyword evidence="6" id="KW-0297">G-protein coupled receptor</keyword>
<feature type="transmembrane region" description="Helical" evidence="12">
    <location>
        <begin position="421"/>
        <end position="442"/>
    </location>
</feature>
<dbReference type="Gene3D" id="2.10.50.30">
    <property type="entry name" value="GPCR, family 3, nine cysteines domain"/>
    <property type="match status" value="1"/>
</dbReference>
<keyword evidence="15" id="KW-1185">Reference proteome</keyword>
<dbReference type="InterPro" id="IPR000337">
    <property type="entry name" value="GPCR_3"/>
</dbReference>
<dbReference type="AlphaFoldDB" id="A0A7R9LZD2"/>
<evidence type="ECO:0000256" key="9">
    <source>
        <dbReference type="ARBA" id="ARBA00023180"/>
    </source>
</evidence>